<dbReference type="Proteomes" id="UP000051679">
    <property type="component" value="Unassembled WGS sequence"/>
</dbReference>
<dbReference type="InterPro" id="IPR043128">
    <property type="entry name" value="Rev_trsase/Diguanyl_cyclase"/>
</dbReference>
<dbReference type="SUPFAM" id="SSF141868">
    <property type="entry name" value="EAL domain-like"/>
    <property type="match status" value="1"/>
</dbReference>
<name>A0A0R1ZW07_9LACO</name>
<dbReference type="InterPro" id="IPR001633">
    <property type="entry name" value="EAL_dom"/>
</dbReference>
<organism evidence="4 5">
    <name type="scientific">Lacticaseibacillus sharpeae JCM 1186 = DSM 20505</name>
    <dbReference type="NCBI Taxonomy" id="1291052"/>
    <lineage>
        <taxon>Bacteria</taxon>
        <taxon>Bacillati</taxon>
        <taxon>Bacillota</taxon>
        <taxon>Bacilli</taxon>
        <taxon>Lactobacillales</taxon>
        <taxon>Lactobacillaceae</taxon>
        <taxon>Lacticaseibacillus</taxon>
    </lineage>
</organism>
<feature type="transmembrane region" description="Helical" evidence="1">
    <location>
        <begin position="182"/>
        <end position="203"/>
    </location>
</feature>
<dbReference type="InterPro" id="IPR050469">
    <property type="entry name" value="Diguanylate_Cyclase"/>
</dbReference>
<dbReference type="InterPro" id="IPR000160">
    <property type="entry name" value="GGDEF_dom"/>
</dbReference>
<evidence type="ECO:0000313" key="4">
    <source>
        <dbReference type="EMBL" id="KRM56267.1"/>
    </source>
</evidence>
<dbReference type="GO" id="GO:0043709">
    <property type="term" value="P:cell adhesion involved in single-species biofilm formation"/>
    <property type="evidence" value="ECO:0007669"/>
    <property type="project" value="TreeGrafter"/>
</dbReference>
<dbReference type="GO" id="GO:0052621">
    <property type="term" value="F:diguanylate cyclase activity"/>
    <property type="evidence" value="ECO:0007669"/>
    <property type="project" value="TreeGrafter"/>
</dbReference>
<dbReference type="EMBL" id="AYYO01000006">
    <property type="protein sequence ID" value="KRM56267.1"/>
    <property type="molecule type" value="Genomic_DNA"/>
</dbReference>
<keyword evidence="1" id="KW-0472">Membrane</keyword>
<dbReference type="PROSITE" id="PS51257">
    <property type="entry name" value="PROKAR_LIPOPROTEIN"/>
    <property type="match status" value="1"/>
</dbReference>
<feature type="transmembrane region" description="Helical" evidence="1">
    <location>
        <begin position="152"/>
        <end position="170"/>
    </location>
</feature>
<sequence length="615" mass="69321">MEMSIRALATPALLVQLVFACFYISGFVTYYQHVWHRAFRSTDATLGQRRWYRIYLIILALGIGNVLHFGGYTISGSSMMYHNVGLFVVAFPLLDGEITLGEFAIRALGLIEIWVAHHAGNLTAPQTLISFAILAGIIIAARKFQQQLRFNVWWNFLFAVIIATSFWFSLPSASVGVHVTQAVAWQAVIMFLFMNTFTCLFWISQSRENRANAHMRKLASYDQLTNAATYTAYQQELTEMFTHAQQTNAPLTLVSLDIDHFKQVNDHYGHLAGNAVLIGVATTLSEVLDKYGNCAQIFRTGGEEFNIALPGQDPETALPLLKECWATVRKHRYHYEDVDVAVTLSMGVTAMHSDDRSIDDTYKRADDNLFQSKHAGRDTITIEGVTMHSRTQQELVATYTFFTQGIVDITTPDNARHRSELLLRMYDNVEDRWQLPDRFDISVETQINLIERVLANSGTKRVAINLTLAQFVDQTVATALTNFKASTHDLAELTVEITDVPDVATMRNITPIYRASGVRIDIDDVGSDNSYELVRGLLPYVDGVKFAMQNLRQTNDDQQLRERVDFWVGIAKANNLEFVLEGVENAAEVQFARDEDISLVQGYFFSKPGLPTDCK</sequence>
<dbReference type="Gene3D" id="3.20.20.450">
    <property type="entry name" value="EAL domain"/>
    <property type="match status" value="1"/>
</dbReference>
<keyword evidence="1" id="KW-1133">Transmembrane helix</keyword>
<dbReference type="InterPro" id="IPR035919">
    <property type="entry name" value="EAL_sf"/>
</dbReference>
<dbReference type="SMART" id="SM00267">
    <property type="entry name" value="GGDEF"/>
    <property type="match status" value="1"/>
</dbReference>
<dbReference type="AlphaFoldDB" id="A0A0R1ZW07"/>
<dbReference type="Pfam" id="PF00563">
    <property type="entry name" value="EAL"/>
    <property type="match status" value="1"/>
</dbReference>
<feature type="transmembrane region" description="Helical" evidence="1">
    <location>
        <begin position="51"/>
        <end position="72"/>
    </location>
</feature>
<proteinExistence type="predicted"/>
<dbReference type="Pfam" id="PF00990">
    <property type="entry name" value="GGDEF"/>
    <property type="match status" value="1"/>
</dbReference>
<dbReference type="NCBIfam" id="TIGR00254">
    <property type="entry name" value="GGDEF"/>
    <property type="match status" value="1"/>
</dbReference>
<evidence type="ECO:0000259" key="2">
    <source>
        <dbReference type="PROSITE" id="PS50883"/>
    </source>
</evidence>
<comment type="caution">
    <text evidence="4">The sequence shown here is derived from an EMBL/GenBank/DDBJ whole genome shotgun (WGS) entry which is preliminary data.</text>
</comment>
<reference evidence="4 5" key="1">
    <citation type="journal article" date="2015" name="Genome Announc.">
        <title>Expanding the biotechnology potential of lactobacilli through comparative genomics of 213 strains and associated genera.</title>
        <authorList>
            <person name="Sun Z."/>
            <person name="Harris H.M."/>
            <person name="McCann A."/>
            <person name="Guo C."/>
            <person name="Argimon S."/>
            <person name="Zhang W."/>
            <person name="Yang X."/>
            <person name="Jeffery I.B."/>
            <person name="Cooney J.C."/>
            <person name="Kagawa T.F."/>
            <person name="Liu W."/>
            <person name="Song Y."/>
            <person name="Salvetti E."/>
            <person name="Wrobel A."/>
            <person name="Rasinkangas P."/>
            <person name="Parkhill J."/>
            <person name="Rea M.C."/>
            <person name="O'Sullivan O."/>
            <person name="Ritari J."/>
            <person name="Douillard F.P."/>
            <person name="Paul Ross R."/>
            <person name="Yang R."/>
            <person name="Briner A.E."/>
            <person name="Felis G.E."/>
            <person name="de Vos W.M."/>
            <person name="Barrangou R."/>
            <person name="Klaenhammer T.R."/>
            <person name="Caufield P.W."/>
            <person name="Cui Y."/>
            <person name="Zhang H."/>
            <person name="O'Toole P.W."/>
        </authorList>
    </citation>
    <scope>NUCLEOTIDE SEQUENCE [LARGE SCALE GENOMIC DNA]</scope>
    <source>
        <strain evidence="4 5">DSM 20505</strain>
    </source>
</reference>
<dbReference type="RefSeq" id="WP_054678877.1">
    <property type="nucleotide sequence ID" value="NZ_AYYO01000006.1"/>
</dbReference>
<dbReference type="PANTHER" id="PTHR45138:SF9">
    <property type="entry name" value="DIGUANYLATE CYCLASE DGCM-RELATED"/>
    <property type="match status" value="1"/>
</dbReference>
<evidence type="ECO:0000256" key="1">
    <source>
        <dbReference type="SAM" id="Phobius"/>
    </source>
</evidence>
<dbReference type="PATRIC" id="fig|1291052.5.peg.102"/>
<evidence type="ECO:0000259" key="3">
    <source>
        <dbReference type="PROSITE" id="PS50887"/>
    </source>
</evidence>
<protein>
    <submittedName>
        <fullName evidence="4">Signal transduction diguanylate cyclase</fullName>
    </submittedName>
</protein>
<feature type="domain" description="EAL" evidence="2">
    <location>
        <begin position="379"/>
        <end position="615"/>
    </location>
</feature>
<dbReference type="PANTHER" id="PTHR45138">
    <property type="entry name" value="REGULATORY COMPONENTS OF SENSORY TRANSDUCTION SYSTEM"/>
    <property type="match status" value="1"/>
</dbReference>
<dbReference type="InterPro" id="IPR029787">
    <property type="entry name" value="Nucleotide_cyclase"/>
</dbReference>
<dbReference type="STRING" id="1291052.FC18_GL000101"/>
<feature type="transmembrane region" description="Helical" evidence="1">
    <location>
        <begin position="12"/>
        <end position="31"/>
    </location>
</feature>
<dbReference type="SMART" id="SM00052">
    <property type="entry name" value="EAL"/>
    <property type="match status" value="1"/>
</dbReference>
<keyword evidence="1" id="KW-0812">Transmembrane</keyword>
<dbReference type="Gene3D" id="3.30.70.270">
    <property type="match status" value="1"/>
</dbReference>
<dbReference type="GO" id="GO:0005886">
    <property type="term" value="C:plasma membrane"/>
    <property type="evidence" value="ECO:0007669"/>
    <property type="project" value="TreeGrafter"/>
</dbReference>
<dbReference type="OrthoDB" id="2249567at2"/>
<feature type="transmembrane region" description="Helical" evidence="1">
    <location>
        <begin position="84"/>
        <end position="111"/>
    </location>
</feature>
<feature type="transmembrane region" description="Helical" evidence="1">
    <location>
        <begin position="123"/>
        <end position="140"/>
    </location>
</feature>
<dbReference type="GO" id="GO:1902201">
    <property type="term" value="P:negative regulation of bacterial-type flagellum-dependent cell motility"/>
    <property type="evidence" value="ECO:0007669"/>
    <property type="project" value="TreeGrafter"/>
</dbReference>
<evidence type="ECO:0000313" key="5">
    <source>
        <dbReference type="Proteomes" id="UP000051679"/>
    </source>
</evidence>
<accession>A0A0R1ZW07</accession>
<dbReference type="SUPFAM" id="SSF55073">
    <property type="entry name" value="Nucleotide cyclase"/>
    <property type="match status" value="1"/>
</dbReference>
<gene>
    <name evidence="4" type="ORF">FC18_GL000101</name>
</gene>
<dbReference type="CDD" id="cd01949">
    <property type="entry name" value="GGDEF"/>
    <property type="match status" value="1"/>
</dbReference>
<dbReference type="PROSITE" id="PS50887">
    <property type="entry name" value="GGDEF"/>
    <property type="match status" value="1"/>
</dbReference>
<dbReference type="PROSITE" id="PS50883">
    <property type="entry name" value="EAL"/>
    <property type="match status" value="1"/>
</dbReference>
<feature type="domain" description="GGDEF" evidence="3">
    <location>
        <begin position="249"/>
        <end position="385"/>
    </location>
</feature>
<keyword evidence="5" id="KW-1185">Reference proteome</keyword>